<keyword evidence="3" id="KW-1185">Reference proteome</keyword>
<evidence type="ECO:0000313" key="3">
    <source>
        <dbReference type="Proteomes" id="UP000652761"/>
    </source>
</evidence>
<dbReference type="AlphaFoldDB" id="A0A843XGR2"/>
<protein>
    <submittedName>
        <fullName evidence="2">Uncharacterized protein</fullName>
    </submittedName>
</protein>
<sequence length="75" mass="8367">MPGQKVMPSSFTEGVGINNRGWRSRVELNTTSDLRDRPTPCVVPASDSHNRGRRYCQKTLESGRSSARITISECE</sequence>
<comment type="caution">
    <text evidence="2">The sequence shown here is derived from an EMBL/GenBank/DDBJ whole genome shotgun (WGS) entry which is preliminary data.</text>
</comment>
<gene>
    <name evidence="2" type="ORF">Taro_051500</name>
</gene>
<dbReference type="EMBL" id="NMUH01008243">
    <property type="protein sequence ID" value="MQM18506.1"/>
    <property type="molecule type" value="Genomic_DNA"/>
</dbReference>
<proteinExistence type="predicted"/>
<reference evidence="2" key="1">
    <citation type="submission" date="2017-07" db="EMBL/GenBank/DDBJ databases">
        <title>Taro Niue Genome Assembly and Annotation.</title>
        <authorList>
            <person name="Atibalentja N."/>
            <person name="Keating K."/>
            <person name="Fields C.J."/>
        </authorList>
    </citation>
    <scope>NUCLEOTIDE SEQUENCE</scope>
    <source>
        <strain evidence="2">Niue_2</strain>
        <tissue evidence="2">Leaf</tissue>
    </source>
</reference>
<accession>A0A843XGR2</accession>
<dbReference type="Proteomes" id="UP000652761">
    <property type="component" value="Unassembled WGS sequence"/>
</dbReference>
<organism evidence="2 3">
    <name type="scientific">Colocasia esculenta</name>
    <name type="common">Wild taro</name>
    <name type="synonym">Arum esculentum</name>
    <dbReference type="NCBI Taxonomy" id="4460"/>
    <lineage>
        <taxon>Eukaryota</taxon>
        <taxon>Viridiplantae</taxon>
        <taxon>Streptophyta</taxon>
        <taxon>Embryophyta</taxon>
        <taxon>Tracheophyta</taxon>
        <taxon>Spermatophyta</taxon>
        <taxon>Magnoliopsida</taxon>
        <taxon>Liliopsida</taxon>
        <taxon>Araceae</taxon>
        <taxon>Aroideae</taxon>
        <taxon>Colocasieae</taxon>
        <taxon>Colocasia</taxon>
    </lineage>
</organism>
<evidence type="ECO:0000256" key="1">
    <source>
        <dbReference type="SAM" id="MobiDB-lite"/>
    </source>
</evidence>
<feature type="region of interest" description="Disordered" evidence="1">
    <location>
        <begin position="29"/>
        <end position="50"/>
    </location>
</feature>
<evidence type="ECO:0000313" key="2">
    <source>
        <dbReference type="EMBL" id="MQM18506.1"/>
    </source>
</evidence>
<name>A0A843XGR2_COLES</name>